<reference evidence="1 2" key="1">
    <citation type="submission" date="2020-08" db="EMBL/GenBank/DDBJ databases">
        <title>Aquariorum lacteus gen. nov., sp. nov., a new member of the family Comamonadaceae, isolated from freshwater aquarium.</title>
        <authorList>
            <person name="Chun S.-J."/>
        </authorList>
    </citation>
    <scope>NUCLEOTIDE SEQUENCE [LARGE SCALE GENOMIC DNA]</scope>
    <source>
        <strain evidence="1 2">SJAQ100</strain>
    </source>
</reference>
<proteinExistence type="predicted"/>
<protein>
    <submittedName>
        <fullName evidence="1">Transporter</fullName>
    </submittedName>
</protein>
<accession>A0A839HF19</accession>
<keyword evidence="2" id="KW-1185">Reference proteome</keyword>
<dbReference type="EMBL" id="JACIVI010000001">
    <property type="protein sequence ID" value="MBB1160457.1"/>
    <property type="molecule type" value="Genomic_DNA"/>
</dbReference>
<name>A0A839HF19_9BURK</name>
<evidence type="ECO:0000313" key="1">
    <source>
        <dbReference type="EMBL" id="MBB1160457.1"/>
    </source>
</evidence>
<gene>
    <name evidence="1" type="ORF">H4F90_00480</name>
</gene>
<sequence>MDRSYAPRLRPNDHWVHPGGRTALGWLLALVGGAGLAQEGPSVTPYRPTVSAPAALSAPGWVEIETGLQRSRAGGASQRDNLNYALKYAFSEDWGLRLQGEGWVHEQPGPGHRGLGDSSLVLKHRHSLDEDAALGLELSLKLPTARRGLGSGRRDAGLLGIYSLDFGEGRVWHTDVNLGLTQLGRLETKQGHWQRAWAVDLARQLGPDWTVAAELSGLGQRGTRSTHRGLLAASYALSPSVVIDFGSSRGLNRISGGWAVFAGLTFLAGRIDTPSP</sequence>
<dbReference type="AlphaFoldDB" id="A0A839HF19"/>
<evidence type="ECO:0000313" key="2">
    <source>
        <dbReference type="Proteomes" id="UP000586093"/>
    </source>
</evidence>
<dbReference type="Proteomes" id="UP000586093">
    <property type="component" value="Unassembled WGS sequence"/>
</dbReference>
<comment type="caution">
    <text evidence="1">The sequence shown here is derived from an EMBL/GenBank/DDBJ whole genome shotgun (WGS) entry which is preliminary data.</text>
</comment>
<organism evidence="1 2">
    <name type="scientific">Aquariibacter albus</name>
    <dbReference type="NCBI Taxonomy" id="2759899"/>
    <lineage>
        <taxon>Bacteria</taxon>
        <taxon>Pseudomonadati</taxon>
        <taxon>Pseudomonadota</taxon>
        <taxon>Betaproteobacteria</taxon>
        <taxon>Burkholderiales</taxon>
        <taxon>Sphaerotilaceae</taxon>
        <taxon>Aquariibacter</taxon>
    </lineage>
</organism>